<proteinExistence type="predicted"/>
<dbReference type="InterPro" id="IPR049192">
    <property type="entry name" value="DUF4246_C"/>
</dbReference>
<evidence type="ECO:0000256" key="1">
    <source>
        <dbReference type="SAM" id="MobiDB-lite"/>
    </source>
</evidence>
<feature type="compositionally biased region" description="Basic residues" evidence="1">
    <location>
        <begin position="443"/>
        <end position="452"/>
    </location>
</feature>
<comment type="caution">
    <text evidence="4">The sequence shown here is derived from an EMBL/GenBank/DDBJ whole genome shotgun (WGS) entry which is preliminary data.</text>
</comment>
<accession>G1X9D9</accession>
<keyword evidence="5" id="KW-1185">Reference proteome</keyword>
<dbReference type="PANTHER" id="PTHR33119:SF1">
    <property type="entry name" value="FE2OG DIOXYGENASE DOMAIN-CONTAINING PROTEIN"/>
    <property type="match status" value="1"/>
</dbReference>
<evidence type="ECO:0000259" key="3">
    <source>
        <dbReference type="Pfam" id="PF21666"/>
    </source>
</evidence>
<feature type="compositionally biased region" description="Basic residues" evidence="1">
    <location>
        <begin position="1"/>
        <end position="10"/>
    </location>
</feature>
<dbReference type="Proteomes" id="UP000008784">
    <property type="component" value="Unassembled WGS sequence"/>
</dbReference>
<dbReference type="HOGENOM" id="CLU_012066_3_1_1"/>
<dbReference type="OMA" id="GYDWEPS"/>
<dbReference type="InterPro" id="IPR025340">
    <property type="entry name" value="DUF4246"/>
</dbReference>
<feature type="compositionally biased region" description="Acidic residues" evidence="1">
    <location>
        <begin position="232"/>
        <end position="251"/>
    </location>
</feature>
<gene>
    <name evidence="4" type="ORF">AOL_s00076g246</name>
</gene>
<organism evidence="4 5">
    <name type="scientific">Arthrobotrys oligospora (strain ATCC 24927 / CBS 115.81 / DSM 1491)</name>
    <name type="common">Nematode-trapping fungus</name>
    <name type="synonym">Didymozoophaga oligospora</name>
    <dbReference type="NCBI Taxonomy" id="756982"/>
    <lineage>
        <taxon>Eukaryota</taxon>
        <taxon>Fungi</taxon>
        <taxon>Dikarya</taxon>
        <taxon>Ascomycota</taxon>
        <taxon>Pezizomycotina</taxon>
        <taxon>Orbiliomycetes</taxon>
        <taxon>Orbiliales</taxon>
        <taxon>Orbiliaceae</taxon>
        <taxon>Orbilia</taxon>
        <taxon>Orbilia oligospora</taxon>
    </lineage>
</organism>
<dbReference type="eggNOG" id="ENOG502QQIE">
    <property type="taxonomic scope" value="Eukaryota"/>
</dbReference>
<feature type="region of interest" description="Disordered" evidence="1">
    <location>
        <begin position="216"/>
        <end position="253"/>
    </location>
</feature>
<feature type="compositionally biased region" description="Acidic residues" evidence="1">
    <location>
        <begin position="405"/>
        <end position="435"/>
    </location>
</feature>
<sequence>MPPRSRRRARIPSSSPSSPSPSPSPPSPSPPSPSPSSPSPSPPPRPIDYPHPLEASPARALSCHDQCLRQFSAAIRNKPNWTTKVTNRKLMVKWIREAALQDSQEFSEESYLVPIWDTDSIKFVTEELVDGYKAYVEYLREQGICIEPDLDCVWRADGLVEEEVREQLIDAVATLENVPNKKKDWHPGSGGLVLDLVHPSLWPIVYGKTISSTDGKPIQCPKEATVPGENSYSDDEDDYYDDDEEDDDDDDGAKARRREEKLLEAQKLNGWSTKFCWLPSLFQVSPDGKSTKIKSYINNLSTPQQKELFYPILEKIFTKFVPMFNHVLADLASERDRIYRTWDPSEFCWEGRDCHIVPIPLSAFKRNWEKFLGQYERGEKFSRGFADHFRRKQGYEWGPERGEVDSDWDDRSEEEDDEDDEDDDEEEEKEEDDSLDLGIGGSIRKRNHRNKKGKDSSSYDGYKKVELWDIGRVQMSSKWSPPRITSQIKLEGKAAKVIVKLANIVLTPNNPEYNGGSWHIEAMKNERILATGIYYYAQENITDSTLSFRRTARVDQDSQWSDSYWSRLHAMGNTYGVQELGEIQTKENRAIVFPNVYQHRVSPFTLIDPKKPGYRKILAFFLCDPGHDVPTTETVMPQQPEQRIDLEKSLREGPLGGLPEEIFQGIVGELPPLITLDEARGYRSELMEERSSFTGHSSKVQGRYYNLCEH</sequence>
<name>G1X9D9_ARTOA</name>
<dbReference type="GeneID" id="22892005"/>
<dbReference type="STRING" id="756982.G1X9D9"/>
<dbReference type="RefSeq" id="XP_011121101.1">
    <property type="nucleotide sequence ID" value="XM_011122799.1"/>
</dbReference>
<feature type="compositionally biased region" description="Pro residues" evidence="1">
    <location>
        <begin position="18"/>
        <end position="49"/>
    </location>
</feature>
<protein>
    <submittedName>
        <fullName evidence="4">Uncharacterized protein</fullName>
    </submittedName>
</protein>
<dbReference type="InParanoid" id="G1X9D9"/>
<evidence type="ECO:0000259" key="2">
    <source>
        <dbReference type="Pfam" id="PF14033"/>
    </source>
</evidence>
<feature type="region of interest" description="Disordered" evidence="1">
    <location>
        <begin position="1"/>
        <end position="54"/>
    </location>
</feature>
<evidence type="ECO:0000313" key="4">
    <source>
        <dbReference type="EMBL" id="EGX50171.1"/>
    </source>
</evidence>
<feature type="domain" description="DUF4246" evidence="3">
    <location>
        <begin position="49"/>
        <end position="97"/>
    </location>
</feature>
<dbReference type="EMBL" id="ADOT01000125">
    <property type="protein sequence ID" value="EGX50171.1"/>
    <property type="molecule type" value="Genomic_DNA"/>
</dbReference>
<feature type="domain" description="DUF4246" evidence="2">
    <location>
        <begin position="120"/>
        <end position="641"/>
    </location>
</feature>
<evidence type="ECO:0000313" key="5">
    <source>
        <dbReference type="Proteomes" id="UP000008784"/>
    </source>
</evidence>
<dbReference type="OrthoDB" id="415532at2759"/>
<dbReference type="AlphaFoldDB" id="G1X9D9"/>
<dbReference type="Pfam" id="PF14033">
    <property type="entry name" value="DUF4246"/>
    <property type="match status" value="1"/>
</dbReference>
<dbReference type="Pfam" id="PF21666">
    <property type="entry name" value="DUF4246_N"/>
    <property type="match status" value="1"/>
</dbReference>
<dbReference type="PANTHER" id="PTHR33119">
    <property type="entry name" value="IFI3P"/>
    <property type="match status" value="1"/>
</dbReference>
<feature type="region of interest" description="Disordered" evidence="1">
    <location>
        <begin position="396"/>
        <end position="458"/>
    </location>
</feature>
<dbReference type="InterPro" id="IPR049207">
    <property type="entry name" value="DUF4246_N"/>
</dbReference>
<reference evidence="4 5" key="1">
    <citation type="journal article" date="2011" name="PLoS Pathog.">
        <title>Genomic and proteomic analyses of the fungus Arthrobotrys oligospora provide insights into nematode-trap formation.</title>
        <authorList>
            <person name="Yang J."/>
            <person name="Wang L."/>
            <person name="Ji X."/>
            <person name="Feng Y."/>
            <person name="Li X."/>
            <person name="Zou C."/>
            <person name="Xu J."/>
            <person name="Ren Y."/>
            <person name="Mi Q."/>
            <person name="Wu J."/>
            <person name="Liu S."/>
            <person name="Liu Y."/>
            <person name="Huang X."/>
            <person name="Wang H."/>
            <person name="Niu X."/>
            <person name="Li J."/>
            <person name="Liang L."/>
            <person name="Luo Y."/>
            <person name="Ji K."/>
            <person name="Zhou W."/>
            <person name="Yu Z."/>
            <person name="Li G."/>
            <person name="Liu Y."/>
            <person name="Li L."/>
            <person name="Qiao M."/>
            <person name="Feng L."/>
            <person name="Zhang K.-Q."/>
        </authorList>
    </citation>
    <scope>NUCLEOTIDE SEQUENCE [LARGE SCALE GENOMIC DNA]</scope>
    <source>
        <strain evidence="5">ATCC 24927 / CBS 115.81 / DSM 1491</strain>
    </source>
</reference>